<feature type="transmembrane region" description="Helical" evidence="7">
    <location>
        <begin position="294"/>
        <end position="313"/>
    </location>
</feature>
<feature type="transmembrane region" description="Helical" evidence="7">
    <location>
        <begin position="119"/>
        <end position="140"/>
    </location>
</feature>
<dbReference type="InterPro" id="IPR006043">
    <property type="entry name" value="NCS2"/>
</dbReference>
<evidence type="ECO:0000256" key="6">
    <source>
        <dbReference type="ARBA" id="ARBA00023136"/>
    </source>
</evidence>
<dbReference type="GO" id="GO:0005886">
    <property type="term" value="C:plasma membrane"/>
    <property type="evidence" value="ECO:0007669"/>
    <property type="project" value="UniProtKB-ARBA"/>
</dbReference>
<dbReference type="Proteomes" id="UP000001661">
    <property type="component" value="Chromosome"/>
</dbReference>
<accession>D9QPI7</accession>
<dbReference type="HOGENOM" id="CLU_017959_1_2_9"/>
<dbReference type="PROSITE" id="PS01116">
    <property type="entry name" value="XANTH_URACIL_PERMASE"/>
    <property type="match status" value="1"/>
</dbReference>
<protein>
    <submittedName>
        <fullName evidence="8">Uracil-xanthine permease</fullName>
    </submittedName>
</protein>
<dbReference type="GO" id="GO:0042907">
    <property type="term" value="F:xanthine transmembrane transporter activity"/>
    <property type="evidence" value="ECO:0007669"/>
    <property type="project" value="TreeGrafter"/>
</dbReference>
<dbReference type="PANTHER" id="PTHR42810:SF2">
    <property type="entry name" value="PURINE PERMEASE C1399.01C-RELATED"/>
    <property type="match status" value="1"/>
</dbReference>
<dbReference type="RefSeq" id="WP_013277874.1">
    <property type="nucleotide sequence ID" value="NC_014378.1"/>
</dbReference>
<dbReference type="InterPro" id="IPR006042">
    <property type="entry name" value="Xan_ur_permease"/>
</dbReference>
<evidence type="ECO:0000313" key="8">
    <source>
        <dbReference type="EMBL" id="ADL12428.1"/>
    </source>
</evidence>
<dbReference type="PANTHER" id="PTHR42810">
    <property type="entry name" value="PURINE PERMEASE C1399.01C-RELATED"/>
    <property type="match status" value="1"/>
</dbReference>
<feature type="transmembrane region" description="Helical" evidence="7">
    <location>
        <begin position="171"/>
        <end position="195"/>
    </location>
</feature>
<reference evidence="8 9" key="1">
    <citation type="journal article" date="2010" name="Stand. Genomic Sci.">
        <title>Complete genome sequence of Acetohalobium arabaticum type strain (Z-7288).</title>
        <authorList>
            <person name="Sikorski J."/>
            <person name="Lapidus A."/>
            <person name="Chertkov O."/>
            <person name="Lucas S."/>
            <person name="Copeland A."/>
            <person name="Glavina Del Rio T."/>
            <person name="Nolan M."/>
            <person name="Tice H."/>
            <person name="Cheng J.F."/>
            <person name="Han C."/>
            <person name="Brambilla E."/>
            <person name="Pitluck S."/>
            <person name="Liolios K."/>
            <person name="Ivanova N."/>
            <person name="Mavromatis K."/>
            <person name="Mikhailova N."/>
            <person name="Pati A."/>
            <person name="Bruce D."/>
            <person name="Detter C."/>
            <person name="Tapia R."/>
            <person name="Goodwin L."/>
            <person name="Chen A."/>
            <person name="Palaniappan K."/>
            <person name="Land M."/>
            <person name="Hauser L."/>
            <person name="Chang Y.J."/>
            <person name="Jeffries C.D."/>
            <person name="Rohde M."/>
            <person name="Goker M."/>
            <person name="Spring S."/>
            <person name="Woyke T."/>
            <person name="Bristow J."/>
            <person name="Eisen J.A."/>
            <person name="Markowitz V."/>
            <person name="Hugenholtz P."/>
            <person name="Kyrpides N.C."/>
            <person name="Klenk H.P."/>
        </authorList>
    </citation>
    <scope>NUCLEOTIDE SEQUENCE [LARGE SCALE GENOMIC DNA]</scope>
    <source>
        <strain evidence="9">ATCC 49924 / DSM 5501 / Z-7288</strain>
    </source>
</reference>
<evidence type="ECO:0000256" key="2">
    <source>
        <dbReference type="ARBA" id="ARBA00008821"/>
    </source>
</evidence>
<keyword evidence="9" id="KW-1185">Reference proteome</keyword>
<keyword evidence="3" id="KW-0813">Transport</keyword>
<sequence length="426" mass="44291">MEKESLRAEKLALPQKVILGIQHMFAMFGATVLVPKLTGLNPSVALFTSAVGTIIFHFITKGKVPAYLGSSFAFIAPIIAAKESFGIPGAMLGCLTAGLIYIIMSAVIKAVGSDFLEKFLPPVVVGPVIMTIGLGLAPTAKDMATAHLPTAIFTLAVAIVISIFGKGLIKVIPILIGVVSGYIFAYLAGIVDLAPVQEAAWLALPNFSLPSISEFSASLPAVLIIAPIAVVTMVEHLGDVLALSKTVDREFIEEPGLHRTLLGDGIATAFAALLGGPPNTTYGENIGVLAITKVHNPVVIEIAAVFVFGMSFVQKLGALIRTIPAAVMGGIVILLFGMIASIGLRTLIENEVDLSNNRNLVIVSTVLVIGISNLAFTIPGLGTDLKGMGLAAIVGIGLNILLPESAEAESDTEANEVQAEEAVQKA</sequence>
<feature type="transmembrane region" description="Helical" evidence="7">
    <location>
        <begin position="40"/>
        <end position="59"/>
    </location>
</feature>
<dbReference type="eggNOG" id="COG2233">
    <property type="taxonomic scope" value="Bacteria"/>
</dbReference>
<keyword evidence="4 7" id="KW-0812">Transmembrane</keyword>
<comment type="similarity">
    <text evidence="2">Belongs to the nucleobase:cation symporter-2 (NCS2) (TC 2.A.40) family.</text>
</comment>
<feature type="transmembrane region" description="Helical" evidence="7">
    <location>
        <begin position="64"/>
        <end position="81"/>
    </location>
</feature>
<dbReference type="AlphaFoldDB" id="D9QPI7"/>
<feature type="transmembrane region" description="Helical" evidence="7">
    <location>
        <begin position="146"/>
        <end position="164"/>
    </location>
</feature>
<dbReference type="OrthoDB" id="9779092at2"/>
<proteinExistence type="inferred from homology"/>
<dbReference type="STRING" id="574087.Acear_0894"/>
<dbReference type="EMBL" id="CP002105">
    <property type="protein sequence ID" value="ADL12428.1"/>
    <property type="molecule type" value="Genomic_DNA"/>
</dbReference>
<dbReference type="Pfam" id="PF00860">
    <property type="entry name" value="Xan_ur_permease"/>
    <property type="match status" value="1"/>
</dbReference>
<evidence type="ECO:0000256" key="7">
    <source>
        <dbReference type="SAM" id="Phobius"/>
    </source>
</evidence>
<feature type="transmembrane region" description="Helical" evidence="7">
    <location>
        <begin position="87"/>
        <end position="107"/>
    </location>
</feature>
<evidence type="ECO:0000313" key="9">
    <source>
        <dbReference type="Proteomes" id="UP000001661"/>
    </source>
</evidence>
<dbReference type="NCBIfam" id="TIGR00801">
    <property type="entry name" value="ncs2"/>
    <property type="match status" value="1"/>
</dbReference>
<comment type="subcellular location">
    <subcellularLocation>
        <location evidence="1">Membrane</location>
        <topology evidence="1">Multi-pass membrane protein</topology>
    </subcellularLocation>
</comment>
<feature type="transmembrane region" description="Helical" evidence="7">
    <location>
        <begin position="325"/>
        <end position="348"/>
    </location>
</feature>
<feature type="transmembrane region" description="Helical" evidence="7">
    <location>
        <begin position="215"/>
        <end position="235"/>
    </location>
</feature>
<dbReference type="KEGG" id="aar:Acear_0894"/>
<feature type="transmembrane region" description="Helical" evidence="7">
    <location>
        <begin position="360"/>
        <end position="381"/>
    </location>
</feature>
<evidence type="ECO:0000256" key="4">
    <source>
        <dbReference type="ARBA" id="ARBA00022692"/>
    </source>
</evidence>
<keyword evidence="5 7" id="KW-1133">Transmembrane helix</keyword>
<evidence type="ECO:0000256" key="1">
    <source>
        <dbReference type="ARBA" id="ARBA00004141"/>
    </source>
</evidence>
<evidence type="ECO:0000256" key="5">
    <source>
        <dbReference type="ARBA" id="ARBA00022989"/>
    </source>
</evidence>
<gene>
    <name evidence="8" type="ordered locus">Acear_0894</name>
</gene>
<organism evidence="8 9">
    <name type="scientific">Acetohalobium arabaticum (strain ATCC 49924 / DSM 5501 / Z-7288)</name>
    <dbReference type="NCBI Taxonomy" id="574087"/>
    <lineage>
        <taxon>Bacteria</taxon>
        <taxon>Bacillati</taxon>
        <taxon>Bacillota</taxon>
        <taxon>Clostridia</taxon>
        <taxon>Halanaerobiales</taxon>
        <taxon>Halobacteroidaceae</taxon>
        <taxon>Acetohalobium</taxon>
    </lineage>
</organism>
<evidence type="ECO:0000256" key="3">
    <source>
        <dbReference type="ARBA" id="ARBA00022448"/>
    </source>
</evidence>
<keyword evidence="6 7" id="KW-0472">Membrane</keyword>
<name>D9QPI7_ACEAZ</name>